<gene>
    <name evidence="7" type="ORF">EDF64_102341</name>
</gene>
<dbReference type="InterPro" id="IPR013785">
    <property type="entry name" value="Aldolase_TIM"/>
</dbReference>
<evidence type="ECO:0000256" key="6">
    <source>
        <dbReference type="SAM" id="MobiDB-lite"/>
    </source>
</evidence>
<dbReference type="OrthoDB" id="9805177at2"/>
<dbReference type="InterPro" id="IPR000887">
    <property type="entry name" value="Aldlse_KDPG_KHG"/>
</dbReference>
<evidence type="ECO:0000256" key="4">
    <source>
        <dbReference type="ARBA" id="ARBA00023239"/>
    </source>
</evidence>
<sequence>MTNTSSANTASNDTAAAAGASPARHRHAAGPAIAILRGGTGDHVEDVIATLVEAGVRAIEITTNTPRWREGIAWAAERYGTSASIGVGTVLEPRQLDEAAAAGAVFAVSPHLDAAIGERAHERGLGWYPGAATPTEIVRAWQLGARAVKVFPAAPLGGPGFLKQVLAPLDFVDVIPTGGIGVEDAAEYLAAGAVAVGLGSPLVGDALTSGDLDALRTRAERLVAGLPR</sequence>
<dbReference type="PANTHER" id="PTHR30246">
    <property type="entry name" value="2-KETO-3-DEOXY-6-PHOSPHOGLUCONATE ALDOLASE"/>
    <property type="match status" value="1"/>
</dbReference>
<name>A0A4R6DMB8_9MICO</name>
<dbReference type="RefSeq" id="WP_133518849.1">
    <property type="nucleotide sequence ID" value="NZ_SNVW01000002.1"/>
</dbReference>
<accession>A0A4R6DMB8</accession>
<protein>
    <submittedName>
        <fullName evidence="7">2-dehydro-3-deoxyphosphogluconate aldolase/(4S)-4-hydroxy-2-oxoglutarate aldolase</fullName>
    </submittedName>
</protein>
<evidence type="ECO:0000256" key="1">
    <source>
        <dbReference type="ARBA" id="ARBA00004761"/>
    </source>
</evidence>
<dbReference type="GO" id="GO:0016829">
    <property type="term" value="F:lyase activity"/>
    <property type="evidence" value="ECO:0007669"/>
    <property type="project" value="UniProtKB-KW"/>
</dbReference>
<comment type="pathway">
    <text evidence="1">Carbohydrate acid metabolism.</text>
</comment>
<comment type="subunit">
    <text evidence="3">Homotrimer.</text>
</comment>
<reference evidence="7 8" key="1">
    <citation type="submission" date="2019-03" db="EMBL/GenBank/DDBJ databases">
        <title>Genomic analyses of the natural microbiome of Caenorhabditis elegans.</title>
        <authorList>
            <person name="Samuel B."/>
        </authorList>
    </citation>
    <scope>NUCLEOTIDE SEQUENCE [LARGE SCALE GENOMIC DNA]</scope>
    <source>
        <strain evidence="7 8">JUb65</strain>
    </source>
</reference>
<dbReference type="PANTHER" id="PTHR30246:SF1">
    <property type="entry name" value="2-DEHYDRO-3-DEOXY-6-PHOSPHOGALACTONATE ALDOLASE-RELATED"/>
    <property type="match status" value="1"/>
</dbReference>
<dbReference type="EMBL" id="SNVW01000002">
    <property type="protein sequence ID" value="TDN45923.1"/>
    <property type="molecule type" value="Genomic_DNA"/>
</dbReference>
<dbReference type="CDD" id="cd00452">
    <property type="entry name" value="KDPG_aldolase"/>
    <property type="match status" value="1"/>
</dbReference>
<feature type="compositionally biased region" description="Low complexity" evidence="6">
    <location>
        <begin position="7"/>
        <end position="22"/>
    </location>
</feature>
<proteinExistence type="inferred from homology"/>
<dbReference type="Gene3D" id="3.20.20.70">
    <property type="entry name" value="Aldolase class I"/>
    <property type="match status" value="1"/>
</dbReference>
<feature type="region of interest" description="Disordered" evidence="6">
    <location>
        <begin position="1"/>
        <end position="24"/>
    </location>
</feature>
<dbReference type="Pfam" id="PF01081">
    <property type="entry name" value="Aldolase"/>
    <property type="match status" value="1"/>
</dbReference>
<comment type="caution">
    <text evidence="7">The sequence shown here is derived from an EMBL/GenBank/DDBJ whole genome shotgun (WGS) entry which is preliminary data.</text>
</comment>
<dbReference type="AlphaFoldDB" id="A0A4R6DMB8"/>
<evidence type="ECO:0000313" key="7">
    <source>
        <dbReference type="EMBL" id="TDN45923.1"/>
    </source>
</evidence>
<dbReference type="SUPFAM" id="SSF51569">
    <property type="entry name" value="Aldolase"/>
    <property type="match status" value="1"/>
</dbReference>
<dbReference type="Proteomes" id="UP000295764">
    <property type="component" value="Unassembled WGS sequence"/>
</dbReference>
<keyword evidence="5" id="KW-0119">Carbohydrate metabolism</keyword>
<evidence type="ECO:0000256" key="5">
    <source>
        <dbReference type="ARBA" id="ARBA00023277"/>
    </source>
</evidence>
<dbReference type="NCBIfam" id="TIGR01182">
    <property type="entry name" value="eda"/>
    <property type="match status" value="1"/>
</dbReference>
<evidence type="ECO:0000256" key="2">
    <source>
        <dbReference type="ARBA" id="ARBA00006906"/>
    </source>
</evidence>
<comment type="similarity">
    <text evidence="2">Belongs to the KHG/KDPG aldolase family.</text>
</comment>
<evidence type="ECO:0000313" key="8">
    <source>
        <dbReference type="Proteomes" id="UP000295764"/>
    </source>
</evidence>
<organism evidence="7 8">
    <name type="scientific">Curtobacterium flaccumfaciens</name>
    <dbReference type="NCBI Taxonomy" id="2035"/>
    <lineage>
        <taxon>Bacteria</taxon>
        <taxon>Bacillati</taxon>
        <taxon>Actinomycetota</taxon>
        <taxon>Actinomycetes</taxon>
        <taxon>Micrococcales</taxon>
        <taxon>Microbacteriaceae</taxon>
        <taxon>Curtobacterium</taxon>
    </lineage>
</organism>
<evidence type="ECO:0000256" key="3">
    <source>
        <dbReference type="ARBA" id="ARBA00011233"/>
    </source>
</evidence>
<keyword evidence="4" id="KW-0456">Lyase</keyword>